<dbReference type="PANTHER" id="PTHR31388:SF6">
    <property type="entry name" value="PEROXIDASE"/>
    <property type="match status" value="1"/>
</dbReference>
<feature type="domain" description="Plant heme peroxidase family profile" evidence="12">
    <location>
        <begin position="29"/>
        <end position="332"/>
    </location>
</feature>
<reference evidence="13" key="1">
    <citation type="journal article" date="2012" name="Nat. Commun.">
        <title>The genome of Prunus mume.</title>
        <authorList>
            <person name="Zhang Q."/>
            <person name="Chen W."/>
            <person name="Sun L."/>
            <person name="Zhao F."/>
            <person name="Huang B."/>
            <person name="Yang W."/>
            <person name="Tao Y."/>
            <person name="Wang J."/>
            <person name="Yuan Z."/>
            <person name="Fan G."/>
            <person name="Xing Z."/>
            <person name="Han C."/>
            <person name="Pan H."/>
            <person name="Zhong X."/>
            <person name="Shi W."/>
            <person name="Liang X."/>
            <person name="Du D."/>
            <person name="Sun F."/>
            <person name="Xu Z."/>
            <person name="Hao R."/>
            <person name="Lv T."/>
            <person name="Lv Y."/>
            <person name="Zheng Z."/>
            <person name="Sun M."/>
            <person name="Luo L."/>
            <person name="Cai M."/>
            <person name="Gao Y."/>
            <person name="Wang J."/>
            <person name="Yin Y."/>
            <person name="Xu X."/>
            <person name="Cheng T."/>
            <person name="Wang J."/>
        </authorList>
    </citation>
    <scope>NUCLEOTIDE SEQUENCE [LARGE SCALE GENOMIC DNA]</scope>
</reference>
<evidence type="ECO:0000256" key="3">
    <source>
        <dbReference type="ARBA" id="ARBA00006873"/>
    </source>
</evidence>
<dbReference type="InterPro" id="IPR002016">
    <property type="entry name" value="Haem_peroxidase"/>
</dbReference>
<dbReference type="Proteomes" id="UP000694861">
    <property type="component" value="Linkage group LG1"/>
</dbReference>
<evidence type="ECO:0000313" key="13">
    <source>
        <dbReference type="Proteomes" id="UP000694861"/>
    </source>
</evidence>
<dbReference type="PRINTS" id="PR00458">
    <property type="entry name" value="PEROXIDASE"/>
</dbReference>
<dbReference type="InterPro" id="IPR033905">
    <property type="entry name" value="Secretory_peroxidase"/>
</dbReference>
<keyword evidence="13" id="KW-1185">Reference proteome</keyword>
<keyword evidence="11" id="KW-0376">Hydrogen peroxide</keyword>
<dbReference type="PRINTS" id="PR00461">
    <property type="entry name" value="PLPEROXIDASE"/>
</dbReference>
<evidence type="ECO:0000256" key="7">
    <source>
        <dbReference type="ARBA" id="ARBA00022723"/>
    </source>
</evidence>
<keyword evidence="5 11" id="KW-0575">Peroxidase</keyword>
<keyword evidence="6 11" id="KW-0349">Heme</keyword>
<evidence type="ECO:0000313" key="14">
    <source>
        <dbReference type="RefSeq" id="XP_008228270.1"/>
    </source>
</evidence>
<dbReference type="Pfam" id="PF00141">
    <property type="entry name" value="peroxidase"/>
    <property type="match status" value="1"/>
</dbReference>
<dbReference type="Gene3D" id="1.10.520.10">
    <property type="match status" value="1"/>
</dbReference>
<evidence type="ECO:0000259" key="12">
    <source>
        <dbReference type="PROSITE" id="PS50873"/>
    </source>
</evidence>
<comment type="catalytic activity">
    <reaction evidence="1 11">
        <text>2 a phenolic donor + H2O2 = 2 a phenolic radical donor + 2 H2O</text>
        <dbReference type="Rhea" id="RHEA:56136"/>
        <dbReference type="ChEBI" id="CHEBI:15377"/>
        <dbReference type="ChEBI" id="CHEBI:16240"/>
        <dbReference type="ChEBI" id="CHEBI:139520"/>
        <dbReference type="ChEBI" id="CHEBI:139521"/>
        <dbReference type="EC" id="1.11.1.7"/>
    </reaction>
</comment>
<evidence type="ECO:0000256" key="9">
    <source>
        <dbReference type="ARBA" id="ARBA00023004"/>
    </source>
</evidence>
<sequence length="333" mass="35658">MTRSSITFSHRYSLLMITFFALCLVAKAQLSTDFYRATCPDLLKIVRREVLSAIKTEMRMAASLLRLHFHDCFVNGCDASLLLDATDSEKAAAPNLNSARGFEVVDRIKSSVESACSGVVSCADILAIAARDSVVLSGGTSWKVLLGRRDGLVANQTGANNGLPSPFETLDVIISKFATVGLDVKDVVSLSGGHTIGLAKCSTFSNRLFNFSGTGSPDSTLEQSMLTDLQNLCPRTGDGSNNTAAFDRNSADLFDNHYFQNLINGKGLLGSDQILFSSDAAVTTNTKSLVQSYSSNSGLFLRDFADSMVKMGNISPLTGSAGEIRKNCRLVNS</sequence>
<keyword evidence="7 11" id="KW-0479">Metal-binding</keyword>
<comment type="cofactor">
    <cofactor evidence="11">
        <name>heme b</name>
        <dbReference type="ChEBI" id="CHEBI:60344"/>
    </cofactor>
    <text evidence="11">Binds 1 heme b (iron(II)-protoporphyrin IX) group per subunit.</text>
</comment>
<protein>
    <recommendedName>
        <fullName evidence="4 11">Peroxidase</fullName>
        <ecNumber evidence="4 11">1.11.1.7</ecNumber>
    </recommendedName>
</protein>
<dbReference type="SUPFAM" id="SSF48113">
    <property type="entry name" value="Heme-dependent peroxidases"/>
    <property type="match status" value="1"/>
</dbReference>
<dbReference type="PANTHER" id="PTHR31388">
    <property type="entry name" value="PEROXIDASE 72-RELATED"/>
    <property type="match status" value="1"/>
</dbReference>
<evidence type="ECO:0000256" key="5">
    <source>
        <dbReference type="ARBA" id="ARBA00022559"/>
    </source>
</evidence>
<proteinExistence type="inferred from homology"/>
<comment type="similarity">
    <text evidence="11">Belongs to the peroxidase family. Classical plant (class III) peroxidase subfamily.</text>
</comment>
<keyword evidence="11" id="KW-0106">Calcium</keyword>
<dbReference type="GO" id="GO:0004601">
    <property type="term" value="F:peroxidase activity"/>
    <property type="evidence" value="ECO:0007669"/>
    <property type="project" value="UniProtKB-KW"/>
</dbReference>
<dbReference type="CDD" id="cd00693">
    <property type="entry name" value="secretory_peroxidase"/>
    <property type="match status" value="1"/>
</dbReference>
<dbReference type="InterPro" id="IPR019794">
    <property type="entry name" value="Peroxidases_AS"/>
</dbReference>
<dbReference type="GeneID" id="103327656"/>
<feature type="signal peptide" evidence="11">
    <location>
        <begin position="1"/>
        <end position="28"/>
    </location>
</feature>
<accession>A0ABM0NQE9</accession>
<evidence type="ECO:0000256" key="2">
    <source>
        <dbReference type="ARBA" id="ARBA00002322"/>
    </source>
</evidence>
<keyword evidence="10" id="KW-1015">Disulfide bond</keyword>
<evidence type="ECO:0000256" key="10">
    <source>
        <dbReference type="ARBA" id="ARBA00023157"/>
    </source>
</evidence>
<evidence type="ECO:0000256" key="4">
    <source>
        <dbReference type="ARBA" id="ARBA00012313"/>
    </source>
</evidence>
<gene>
    <name evidence="14" type="primary">LOC103327656</name>
</gene>
<comment type="cofactor">
    <cofactor evidence="11">
        <name>Ca(2+)</name>
        <dbReference type="ChEBI" id="CHEBI:29108"/>
    </cofactor>
    <text evidence="11">Binds 2 calcium ions per subunit.</text>
</comment>
<evidence type="ECO:0000256" key="6">
    <source>
        <dbReference type="ARBA" id="ARBA00022617"/>
    </source>
</evidence>
<keyword evidence="8 11" id="KW-0560">Oxidoreductase</keyword>
<evidence type="ECO:0000256" key="11">
    <source>
        <dbReference type="RuleBase" id="RU362060"/>
    </source>
</evidence>
<dbReference type="InterPro" id="IPR010255">
    <property type="entry name" value="Haem_peroxidase_sf"/>
</dbReference>
<keyword evidence="9 11" id="KW-0408">Iron</keyword>
<dbReference type="Gene3D" id="1.10.420.10">
    <property type="entry name" value="Peroxidase, domain 2"/>
    <property type="match status" value="1"/>
</dbReference>
<keyword evidence="11" id="KW-0732">Signal</keyword>
<evidence type="ECO:0000256" key="8">
    <source>
        <dbReference type="ARBA" id="ARBA00023002"/>
    </source>
</evidence>
<evidence type="ECO:0000256" key="1">
    <source>
        <dbReference type="ARBA" id="ARBA00000189"/>
    </source>
</evidence>
<dbReference type="PROSITE" id="PS00435">
    <property type="entry name" value="PEROXIDASE_1"/>
    <property type="match status" value="1"/>
</dbReference>
<keyword evidence="11" id="KW-0964">Secreted</keyword>
<dbReference type="PROSITE" id="PS50873">
    <property type="entry name" value="PEROXIDASE_4"/>
    <property type="match status" value="1"/>
</dbReference>
<dbReference type="EC" id="1.11.1.7" evidence="4 11"/>
<dbReference type="PROSITE" id="PS00436">
    <property type="entry name" value="PEROXIDASE_2"/>
    <property type="match status" value="1"/>
</dbReference>
<name>A0ABM0NQE9_PRUMU</name>
<reference evidence="14" key="2">
    <citation type="submission" date="2025-08" db="UniProtKB">
        <authorList>
            <consortium name="RefSeq"/>
        </authorList>
    </citation>
    <scope>IDENTIFICATION</scope>
</reference>
<dbReference type="InterPro" id="IPR019793">
    <property type="entry name" value="Peroxidases_heam-ligand_BS"/>
</dbReference>
<comment type="similarity">
    <text evidence="3">Belongs to the peroxidase family. Ascorbate peroxidase subfamily.</text>
</comment>
<comment type="subcellular location">
    <subcellularLocation>
        <location evidence="11">Secreted</location>
    </subcellularLocation>
</comment>
<comment type="function">
    <text evidence="2">Removal of H(2)O(2), oxidation of toxic reductants, biosynthesis and degradation of lignin, suberization, auxin catabolism, response to environmental stresses such as wounding, pathogen attack and oxidative stress. These functions might be dependent on each isozyme/isoform in each plant tissue.</text>
</comment>
<dbReference type="InterPro" id="IPR000823">
    <property type="entry name" value="Peroxidase_pln"/>
</dbReference>
<organism evidence="13 14">
    <name type="scientific">Prunus mume</name>
    <name type="common">Japanese apricot</name>
    <name type="synonym">Armeniaca mume</name>
    <dbReference type="NCBI Taxonomy" id="102107"/>
    <lineage>
        <taxon>Eukaryota</taxon>
        <taxon>Viridiplantae</taxon>
        <taxon>Streptophyta</taxon>
        <taxon>Embryophyta</taxon>
        <taxon>Tracheophyta</taxon>
        <taxon>Spermatophyta</taxon>
        <taxon>Magnoliopsida</taxon>
        <taxon>eudicotyledons</taxon>
        <taxon>Gunneridae</taxon>
        <taxon>Pentapetalae</taxon>
        <taxon>rosids</taxon>
        <taxon>fabids</taxon>
        <taxon>Rosales</taxon>
        <taxon>Rosaceae</taxon>
        <taxon>Amygdaloideae</taxon>
        <taxon>Amygdaleae</taxon>
        <taxon>Prunus</taxon>
    </lineage>
</organism>
<dbReference type="RefSeq" id="XP_008228270.1">
    <property type="nucleotide sequence ID" value="XM_008230048.1"/>
</dbReference>
<feature type="chain" id="PRO_5044986431" description="Peroxidase" evidence="11">
    <location>
        <begin position="29"/>
        <end position="333"/>
    </location>
</feature>